<name>A0A1V2DX21_9GAMM</name>
<evidence type="ECO:0000259" key="1">
    <source>
        <dbReference type="Pfam" id="PF07238"/>
    </source>
</evidence>
<dbReference type="GO" id="GO:0035438">
    <property type="term" value="F:cyclic-di-GMP binding"/>
    <property type="evidence" value="ECO:0007669"/>
    <property type="project" value="InterPro"/>
</dbReference>
<evidence type="ECO:0000313" key="2">
    <source>
        <dbReference type="EMBL" id="ONF45029.1"/>
    </source>
</evidence>
<dbReference type="InterPro" id="IPR009875">
    <property type="entry name" value="PilZ_domain"/>
</dbReference>
<dbReference type="Pfam" id="PF07238">
    <property type="entry name" value="PilZ"/>
    <property type="match status" value="1"/>
</dbReference>
<comment type="caution">
    <text evidence="2">The sequence shown here is derived from an EMBL/GenBank/DDBJ whole genome shotgun (WGS) entry which is preliminary data.</text>
</comment>
<dbReference type="AlphaFoldDB" id="A0A1V2DX21"/>
<accession>A0A1V2DX21</accession>
<evidence type="ECO:0000313" key="3">
    <source>
        <dbReference type="Proteomes" id="UP000189339"/>
    </source>
</evidence>
<dbReference type="OrthoDB" id="6371332at2"/>
<dbReference type="Proteomes" id="UP000189339">
    <property type="component" value="Unassembled WGS sequence"/>
</dbReference>
<proteinExistence type="predicted"/>
<reference evidence="2 3" key="1">
    <citation type="submission" date="2016-12" db="EMBL/GenBank/DDBJ databases">
        <title>Marinobacter lutaoensis whole genome sequencing.</title>
        <authorList>
            <person name="Verma A."/>
            <person name="Krishnamurthi S."/>
        </authorList>
    </citation>
    <scope>NUCLEOTIDE SEQUENCE [LARGE SCALE GENOMIC DNA]</scope>
    <source>
        <strain evidence="2 3">T5054</strain>
    </source>
</reference>
<keyword evidence="3" id="KW-1185">Reference proteome</keyword>
<dbReference type="Gene3D" id="2.40.10.220">
    <property type="entry name" value="predicted glycosyltransferase like domains"/>
    <property type="match status" value="1"/>
</dbReference>
<protein>
    <recommendedName>
        <fullName evidence="1">PilZ domain-containing protein</fullName>
    </recommendedName>
</protein>
<sequence>MVFPEMTDMEKRQHFRVSDFIRVEIHERDRQRFPRCEITESSRVRARHGDILDAVMEALRQARDEQCLTAREIRERLSEHLTERYAVVEHGDGQQHADPRRRPVSLSEGGICIELPPGSLQRVGHFLQLLLYLEDGGKPMRLSASRVGLEATDEATRLRLKFVNLDEVDRRRLFRYILQQQARKVRTAEAGLARQA</sequence>
<organism evidence="2 3">
    <name type="scientific">Marinobacter lutaoensis</name>
    <dbReference type="NCBI Taxonomy" id="135739"/>
    <lineage>
        <taxon>Bacteria</taxon>
        <taxon>Pseudomonadati</taxon>
        <taxon>Pseudomonadota</taxon>
        <taxon>Gammaproteobacteria</taxon>
        <taxon>Pseudomonadales</taxon>
        <taxon>Marinobacteraceae</taxon>
        <taxon>Marinobacter</taxon>
    </lineage>
</organism>
<dbReference type="EMBL" id="MSCW01000001">
    <property type="protein sequence ID" value="ONF45029.1"/>
    <property type="molecule type" value="Genomic_DNA"/>
</dbReference>
<feature type="domain" description="PilZ" evidence="1">
    <location>
        <begin position="87"/>
        <end position="179"/>
    </location>
</feature>
<gene>
    <name evidence="2" type="ORF">BTO32_00680</name>
</gene>